<keyword evidence="2" id="KW-1185">Reference proteome</keyword>
<protein>
    <recommendedName>
        <fullName evidence="3">MFS transporter</fullName>
    </recommendedName>
</protein>
<dbReference type="RefSeq" id="WP_388345165.1">
    <property type="nucleotide sequence ID" value="NZ_JBIAFJ010000005.1"/>
</dbReference>
<gene>
    <name evidence="1" type="ORF">ACFYNZ_09290</name>
</gene>
<evidence type="ECO:0000313" key="1">
    <source>
        <dbReference type="EMBL" id="MFE9169707.1"/>
    </source>
</evidence>
<comment type="caution">
    <text evidence="1">The sequence shown here is derived from an EMBL/GenBank/DDBJ whole genome shotgun (WGS) entry which is preliminary data.</text>
</comment>
<evidence type="ECO:0000313" key="2">
    <source>
        <dbReference type="Proteomes" id="UP001601197"/>
    </source>
</evidence>
<evidence type="ECO:0008006" key="3">
    <source>
        <dbReference type="Google" id="ProtNLM"/>
    </source>
</evidence>
<sequence>MTAPATGIIGVGVDVIMYLVSEELLREAYEHDTGPAEFAVLLAGFLPFPCAGTAVGRPSVRGDAGVPAAGAPACCSAPPG</sequence>
<name>A0ABW6KTD2_9ACTN</name>
<proteinExistence type="predicted"/>
<reference evidence="1 2" key="1">
    <citation type="submission" date="2024-10" db="EMBL/GenBank/DDBJ databases">
        <title>The Natural Products Discovery Center: Release of the First 8490 Sequenced Strains for Exploring Actinobacteria Biosynthetic Diversity.</title>
        <authorList>
            <person name="Kalkreuter E."/>
            <person name="Kautsar S.A."/>
            <person name="Yang D."/>
            <person name="Bader C.D."/>
            <person name="Teijaro C.N."/>
            <person name="Fluegel L."/>
            <person name="Davis C.M."/>
            <person name="Simpson J.R."/>
            <person name="Lauterbach L."/>
            <person name="Steele A.D."/>
            <person name="Gui C."/>
            <person name="Meng S."/>
            <person name="Li G."/>
            <person name="Viehrig K."/>
            <person name="Ye F."/>
            <person name="Su P."/>
            <person name="Kiefer A.F."/>
            <person name="Nichols A."/>
            <person name="Cepeda A.J."/>
            <person name="Yan W."/>
            <person name="Fan B."/>
            <person name="Jiang Y."/>
            <person name="Adhikari A."/>
            <person name="Zheng C.-J."/>
            <person name="Schuster L."/>
            <person name="Cowan T.M."/>
            <person name="Smanski M.J."/>
            <person name="Chevrette M.G."/>
            <person name="De Carvalho L.P.S."/>
            <person name="Shen B."/>
        </authorList>
    </citation>
    <scope>NUCLEOTIDE SEQUENCE [LARGE SCALE GENOMIC DNA]</scope>
    <source>
        <strain evidence="1 2">NPDC007147</strain>
    </source>
</reference>
<dbReference type="Proteomes" id="UP001601197">
    <property type="component" value="Unassembled WGS sequence"/>
</dbReference>
<dbReference type="EMBL" id="JBIAFJ010000005">
    <property type="protein sequence ID" value="MFE9169707.1"/>
    <property type="molecule type" value="Genomic_DNA"/>
</dbReference>
<accession>A0ABW6KTD2</accession>
<organism evidence="1 2">
    <name type="scientific">Streptomyces kebangsaanensis</name>
    <dbReference type="NCBI Taxonomy" id="864058"/>
    <lineage>
        <taxon>Bacteria</taxon>
        <taxon>Bacillati</taxon>
        <taxon>Actinomycetota</taxon>
        <taxon>Actinomycetes</taxon>
        <taxon>Kitasatosporales</taxon>
        <taxon>Streptomycetaceae</taxon>
        <taxon>Streptomyces</taxon>
    </lineage>
</organism>